<dbReference type="OrthoDB" id="9803333at2"/>
<comment type="similarity">
    <text evidence="1">Belongs to the short-chain dehydrogenases/reductases (SDR) family.</text>
</comment>
<dbReference type="PANTHER" id="PTHR42879:SF2">
    <property type="entry name" value="3-OXOACYL-[ACYL-CARRIER-PROTEIN] REDUCTASE FABG"/>
    <property type="match status" value="1"/>
</dbReference>
<name>A0A0R1M8W1_9LACO</name>
<dbReference type="RefSeq" id="WP_057896727.1">
    <property type="nucleotide sequence ID" value="NZ_AZEH01000039.1"/>
</dbReference>
<dbReference type="Pfam" id="PF00106">
    <property type="entry name" value="adh_short"/>
    <property type="match status" value="1"/>
</dbReference>
<accession>A0A0R1M8W1</accession>
<dbReference type="Proteomes" id="UP000051686">
    <property type="component" value="Unassembled WGS sequence"/>
</dbReference>
<dbReference type="PANTHER" id="PTHR42879">
    <property type="entry name" value="3-OXOACYL-(ACYL-CARRIER-PROTEIN) REDUCTASE"/>
    <property type="match status" value="1"/>
</dbReference>
<dbReference type="CDD" id="cd05233">
    <property type="entry name" value="SDR_c"/>
    <property type="match status" value="1"/>
</dbReference>
<gene>
    <name evidence="2" type="ORF">FD46_GL001918</name>
</gene>
<keyword evidence="3" id="KW-1185">Reference proteome</keyword>
<dbReference type="PRINTS" id="PR00081">
    <property type="entry name" value="GDHRDH"/>
</dbReference>
<evidence type="ECO:0000313" key="3">
    <source>
        <dbReference type="Proteomes" id="UP000051686"/>
    </source>
</evidence>
<dbReference type="NCBIfam" id="NF047420">
    <property type="entry name" value="EF_P_mod_YmfI"/>
    <property type="match status" value="1"/>
</dbReference>
<dbReference type="InterPro" id="IPR036291">
    <property type="entry name" value="NAD(P)-bd_dom_sf"/>
</dbReference>
<dbReference type="PATRIC" id="fig|1423777.3.peg.1975"/>
<dbReference type="InterPro" id="IPR050259">
    <property type="entry name" value="SDR"/>
</dbReference>
<organism evidence="2 3">
    <name type="scientific">Liquorilactobacillus oeni DSM 19972</name>
    <dbReference type="NCBI Taxonomy" id="1423777"/>
    <lineage>
        <taxon>Bacteria</taxon>
        <taxon>Bacillati</taxon>
        <taxon>Bacillota</taxon>
        <taxon>Bacilli</taxon>
        <taxon>Lactobacillales</taxon>
        <taxon>Lactobacillaceae</taxon>
        <taxon>Liquorilactobacillus</taxon>
    </lineage>
</organism>
<dbReference type="EMBL" id="AZEH01000039">
    <property type="protein sequence ID" value="KRL04781.1"/>
    <property type="molecule type" value="Genomic_DNA"/>
</dbReference>
<dbReference type="STRING" id="1423777.FD46_GL001918"/>
<sequence length="241" mass="26598">MKWALVIGASGDIGSDVVQDLAQRGWSLYLHYNKNSKRIADLIAQLRQRYSSQDFLGIQADLLKENSAEKVKEQLFCLDALIFAEGTTSYGLFREMPSAQLHEMLQMQIVTPFRLIQLLEDKLAQNHFGRIIFIGSVYGGAGSAMEVGYSTVKGALTAFAAAYSKEVASLGVTVNVIAPGAVATQMNKLFTVEEKNEIDDKIPLGRFASTSEISYWVCAMLKERASYMTGQTIYVTGGWLK</sequence>
<proteinExistence type="inferred from homology"/>
<reference evidence="2 3" key="1">
    <citation type="journal article" date="2015" name="Genome Announc.">
        <title>Expanding the biotechnology potential of lactobacilli through comparative genomics of 213 strains and associated genera.</title>
        <authorList>
            <person name="Sun Z."/>
            <person name="Harris H.M."/>
            <person name="McCann A."/>
            <person name="Guo C."/>
            <person name="Argimon S."/>
            <person name="Zhang W."/>
            <person name="Yang X."/>
            <person name="Jeffery I.B."/>
            <person name="Cooney J.C."/>
            <person name="Kagawa T.F."/>
            <person name="Liu W."/>
            <person name="Song Y."/>
            <person name="Salvetti E."/>
            <person name="Wrobel A."/>
            <person name="Rasinkangas P."/>
            <person name="Parkhill J."/>
            <person name="Rea M.C."/>
            <person name="O'Sullivan O."/>
            <person name="Ritari J."/>
            <person name="Douillard F.P."/>
            <person name="Paul Ross R."/>
            <person name="Yang R."/>
            <person name="Briner A.E."/>
            <person name="Felis G.E."/>
            <person name="de Vos W.M."/>
            <person name="Barrangou R."/>
            <person name="Klaenhammer T.R."/>
            <person name="Caufield P.W."/>
            <person name="Cui Y."/>
            <person name="Zhang H."/>
            <person name="O'Toole P.W."/>
        </authorList>
    </citation>
    <scope>NUCLEOTIDE SEQUENCE [LARGE SCALE GENOMIC DNA]</scope>
    <source>
        <strain evidence="2 3">DSM 19972</strain>
    </source>
</reference>
<protein>
    <submittedName>
        <fullName evidence="2">3-oxoacyl-acyl carrier protein reductase</fullName>
    </submittedName>
</protein>
<dbReference type="InterPro" id="IPR002347">
    <property type="entry name" value="SDR_fam"/>
</dbReference>
<comment type="caution">
    <text evidence="2">The sequence shown here is derived from an EMBL/GenBank/DDBJ whole genome shotgun (WGS) entry which is preliminary data.</text>
</comment>
<evidence type="ECO:0000313" key="2">
    <source>
        <dbReference type="EMBL" id="KRL04781.1"/>
    </source>
</evidence>
<dbReference type="SUPFAM" id="SSF51735">
    <property type="entry name" value="NAD(P)-binding Rossmann-fold domains"/>
    <property type="match status" value="1"/>
</dbReference>
<dbReference type="Gene3D" id="3.40.50.720">
    <property type="entry name" value="NAD(P)-binding Rossmann-like Domain"/>
    <property type="match status" value="1"/>
</dbReference>
<dbReference type="AlphaFoldDB" id="A0A0R1M8W1"/>
<evidence type="ECO:0000256" key="1">
    <source>
        <dbReference type="ARBA" id="ARBA00006484"/>
    </source>
</evidence>